<dbReference type="PATRIC" id="fig|1046627.3.peg.915"/>
<gene>
    <name evidence="2" type="ORF">BZARG_885</name>
</gene>
<dbReference type="OrthoDB" id="9811416at2"/>
<keyword evidence="3" id="KW-1185">Reference proteome</keyword>
<dbReference type="AlphaFoldDB" id="G2EBK6"/>
<accession>G2EBK6</accession>
<sequence>MGQNLYLRIQSNDEKETKLLDSIYFTKTHKDYYTLEQELNTLKAKLNRLGYIDAEWNVLKKLNDSVFESNVTLKKPYKYIHIYYNVSQLPTSTIRQLRKDKSKAFFIVNFQQIEKTLQFINQQISEKGFPFNKAKLENIQKKEGSTLKANLVISEQNHKRYIDKILVKGYEKFPKSYLKQYLKLKNGAPINLAKVKQQTNLLQELPFANQIKEPEILFSRESTILYVYIEKTKSNSFDGFLGFGTDEATSKLALTGYLNLELTNNLNYGETLSIAYRSDESEQKSFAANLKLPYLFSTPIGAEFELSIFKKDSSFTTAQQSARINYLLNSKNQFSIGLKSTKSNNLLSNDNLNPFIRDYTTTFYNARYLYTHHLKNRPLFKRNAQVRLETGFGNRATKEERQRQLHFELDAFKIFNLNLKNNVYLKASSYGLFSNTYLENELSRFGGINSIRGFEENSLNASFYALLASEYRYSLSPNLYVHSIIDVAYFENKIINQKTKLYSFGFGFGLNTKAGLLRFNYANGKSEERIFKFSNSKIHISLTAAF</sequence>
<dbReference type="RefSeq" id="WP_008635961.1">
    <property type="nucleotide sequence ID" value="NZ_AFXZ01000012.1"/>
</dbReference>
<proteinExistence type="predicted"/>
<evidence type="ECO:0000313" key="2">
    <source>
        <dbReference type="EMBL" id="EGV44156.1"/>
    </source>
</evidence>
<protein>
    <recommendedName>
        <fullName evidence="1">POTRA domain-containing protein</fullName>
    </recommendedName>
</protein>
<organism evidence="2 3">
    <name type="scientific">Bizionia argentinensis JUB59</name>
    <dbReference type="NCBI Taxonomy" id="1046627"/>
    <lineage>
        <taxon>Bacteria</taxon>
        <taxon>Pseudomonadati</taxon>
        <taxon>Bacteroidota</taxon>
        <taxon>Flavobacteriia</taxon>
        <taxon>Flavobacteriales</taxon>
        <taxon>Flavobacteriaceae</taxon>
        <taxon>Bizionia</taxon>
    </lineage>
</organism>
<evidence type="ECO:0000313" key="3">
    <source>
        <dbReference type="Proteomes" id="UP000003730"/>
    </source>
</evidence>
<dbReference type="Pfam" id="PF07244">
    <property type="entry name" value="POTRA"/>
    <property type="match status" value="1"/>
</dbReference>
<dbReference type="STRING" id="1046627.BZARG_885"/>
<comment type="caution">
    <text evidence="2">The sequence shown here is derived from an EMBL/GenBank/DDBJ whole genome shotgun (WGS) entry which is preliminary data.</text>
</comment>
<feature type="domain" description="POTRA" evidence="1">
    <location>
        <begin position="161"/>
        <end position="216"/>
    </location>
</feature>
<dbReference type="InterPro" id="IPR010827">
    <property type="entry name" value="BamA/TamA_POTRA"/>
</dbReference>
<dbReference type="GO" id="GO:0019867">
    <property type="term" value="C:outer membrane"/>
    <property type="evidence" value="ECO:0007669"/>
    <property type="project" value="InterPro"/>
</dbReference>
<reference evidence="2 3" key="1">
    <citation type="journal article" date="2008" name="Int. J. Syst. Evol. Microbiol.">
        <title>Bizionia argentinensis sp. nov., isolated from surface marine water in Antarctica.</title>
        <authorList>
            <person name="Bercovich A."/>
            <person name="Vazquez S.C."/>
            <person name="Yankilevich P."/>
            <person name="Coria S.H."/>
            <person name="Foti M."/>
            <person name="Hernandez E."/>
            <person name="Vidal A."/>
            <person name="Ruberto L."/>
            <person name="Melo C."/>
            <person name="Marenssi S."/>
            <person name="Criscuolo M."/>
            <person name="Memoli M."/>
            <person name="Arguelles M."/>
            <person name="Mac Cormack W.P."/>
        </authorList>
    </citation>
    <scope>NUCLEOTIDE SEQUENCE [LARGE SCALE GENOMIC DNA]</scope>
    <source>
        <strain evidence="2 3">JUB59</strain>
    </source>
</reference>
<dbReference type="eggNOG" id="COG4775">
    <property type="taxonomic scope" value="Bacteria"/>
</dbReference>
<name>G2EBK6_9FLAO</name>
<dbReference type="Gene3D" id="2.40.160.50">
    <property type="entry name" value="membrane protein fhac: a member of the omp85/tpsb transporter family"/>
    <property type="match status" value="1"/>
</dbReference>
<dbReference type="Proteomes" id="UP000003730">
    <property type="component" value="Unassembled WGS sequence"/>
</dbReference>
<evidence type="ECO:0000259" key="1">
    <source>
        <dbReference type="Pfam" id="PF07244"/>
    </source>
</evidence>
<dbReference type="EMBL" id="AFXZ01000012">
    <property type="protein sequence ID" value="EGV44156.1"/>
    <property type="molecule type" value="Genomic_DNA"/>
</dbReference>